<dbReference type="EMBL" id="QWVT01000033">
    <property type="protein sequence ID" value="RID82658.1"/>
    <property type="molecule type" value="Genomic_DNA"/>
</dbReference>
<dbReference type="SMART" id="SM00530">
    <property type="entry name" value="HTH_XRE"/>
    <property type="match status" value="1"/>
</dbReference>
<gene>
    <name evidence="2" type="ORF">D1970_18155</name>
</gene>
<dbReference type="InterPro" id="IPR001387">
    <property type="entry name" value="Cro/C1-type_HTH"/>
</dbReference>
<dbReference type="Proteomes" id="UP000265816">
    <property type="component" value="Unassembled WGS sequence"/>
</dbReference>
<evidence type="ECO:0000313" key="3">
    <source>
        <dbReference type="Proteomes" id="UP000265816"/>
    </source>
</evidence>
<accession>A0A398B183</accession>
<dbReference type="CDD" id="cd00093">
    <property type="entry name" value="HTH_XRE"/>
    <property type="match status" value="1"/>
</dbReference>
<dbReference type="AlphaFoldDB" id="A0A398B183"/>
<dbReference type="InterPro" id="IPR010982">
    <property type="entry name" value="Lambda_DNA-bd_dom_sf"/>
</dbReference>
<keyword evidence="3" id="KW-1185">Reference proteome</keyword>
<evidence type="ECO:0000259" key="1">
    <source>
        <dbReference type="PROSITE" id="PS50943"/>
    </source>
</evidence>
<comment type="caution">
    <text evidence="2">The sequence shown here is derived from an EMBL/GenBank/DDBJ whole genome shotgun (WGS) entry which is preliminary data.</text>
</comment>
<dbReference type="Pfam" id="PF13443">
    <property type="entry name" value="HTH_26"/>
    <property type="match status" value="1"/>
</dbReference>
<proteinExistence type="predicted"/>
<protein>
    <submittedName>
        <fullName evidence="2">XRE family transcriptional regulator</fullName>
    </submittedName>
</protein>
<dbReference type="OrthoDB" id="2186666at2"/>
<dbReference type="PROSITE" id="PS50943">
    <property type="entry name" value="HTH_CROC1"/>
    <property type="match status" value="1"/>
</dbReference>
<sequence length="73" mass="8501">MERKVKVNIDKLLQEYNLSLRELSRLTNIRHAVLSELKNGKRSSMHFSHIEKIANALNIDSVCEIMEFEETVS</sequence>
<organism evidence="2 3">
    <name type="scientific">Mesobacillus zeae</name>
    <dbReference type="NCBI Taxonomy" id="1917180"/>
    <lineage>
        <taxon>Bacteria</taxon>
        <taxon>Bacillati</taxon>
        <taxon>Bacillota</taxon>
        <taxon>Bacilli</taxon>
        <taxon>Bacillales</taxon>
        <taxon>Bacillaceae</taxon>
        <taxon>Mesobacillus</taxon>
    </lineage>
</organism>
<dbReference type="RefSeq" id="WP_119114274.1">
    <property type="nucleotide sequence ID" value="NZ_CBCSEO010000013.1"/>
</dbReference>
<dbReference type="SUPFAM" id="SSF47413">
    <property type="entry name" value="lambda repressor-like DNA-binding domains"/>
    <property type="match status" value="1"/>
</dbReference>
<dbReference type="Gene3D" id="1.10.260.40">
    <property type="entry name" value="lambda repressor-like DNA-binding domains"/>
    <property type="match status" value="1"/>
</dbReference>
<dbReference type="GO" id="GO:0003677">
    <property type="term" value="F:DNA binding"/>
    <property type="evidence" value="ECO:0007669"/>
    <property type="project" value="InterPro"/>
</dbReference>
<name>A0A398B183_9BACI</name>
<reference evidence="2 3" key="1">
    <citation type="submission" date="2018-08" db="EMBL/GenBank/DDBJ databases">
        <title>Bacillus jemisoniae sp. nov., Bacillus chryseoplanitiae sp. nov., Bacillus resnikiae sp. nov., and Bacillus frankliniae sp. nov., isolated from Viking spacecraft and associated surfaces.</title>
        <authorList>
            <person name="Seuylemezian A."/>
            <person name="Vaishampayan P."/>
        </authorList>
    </citation>
    <scope>NUCLEOTIDE SEQUENCE [LARGE SCALE GENOMIC DNA]</scope>
    <source>
        <strain evidence="2 3">JJ-247</strain>
    </source>
</reference>
<feature type="domain" description="HTH cro/C1-type" evidence="1">
    <location>
        <begin position="9"/>
        <end position="65"/>
    </location>
</feature>
<evidence type="ECO:0000313" key="2">
    <source>
        <dbReference type="EMBL" id="RID82658.1"/>
    </source>
</evidence>